<evidence type="ECO:0008006" key="3">
    <source>
        <dbReference type="Google" id="ProtNLM"/>
    </source>
</evidence>
<accession>A0AAN7WGI0</accession>
<reference evidence="1" key="1">
    <citation type="submission" date="2023-08" db="EMBL/GenBank/DDBJ databases">
        <title>Black Yeasts Isolated from many extreme environments.</title>
        <authorList>
            <person name="Coleine C."/>
            <person name="Stajich J.E."/>
            <person name="Selbmann L."/>
        </authorList>
    </citation>
    <scope>NUCLEOTIDE SEQUENCE</scope>
    <source>
        <strain evidence="1">CCFEE 5810</strain>
    </source>
</reference>
<dbReference type="InterPro" id="IPR011008">
    <property type="entry name" value="Dimeric_a/b-barrel"/>
</dbReference>
<dbReference type="EMBL" id="JAVRQU010000002">
    <property type="protein sequence ID" value="KAK5706744.1"/>
    <property type="molecule type" value="Genomic_DNA"/>
</dbReference>
<dbReference type="Proteomes" id="UP001310594">
    <property type="component" value="Unassembled WGS sequence"/>
</dbReference>
<comment type="caution">
    <text evidence="1">The sequence shown here is derived from an EMBL/GenBank/DDBJ whole genome shotgun (WGS) entry which is preliminary data.</text>
</comment>
<dbReference type="AlphaFoldDB" id="A0AAN7WGI0"/>
<dbReference type="SUPFAM" id="SSF54909">
    <property type="entry name" value="Dimeric alpha+beta barrel"/>
    <property type="match status" value="1"/>
</dbReference>
<name>A0AAN7WGI0_9PEZI</name>
<sequence length="221" mass="25200">MFYLFANCNFVPDHYEDWQAAYDDLAAYVWPKEPTTMTYYFGIPLDYADDFHKTTSMLAFEVYGCREHKDLYETHLNSPAMGKFLSIVPGHTTTDLDLSHYEAVAGFLDREGDKQECAIMLDIRIACKCAAARARVVKNMQGLTSAVKGAELGPLTFMAFSSLDNDINARLFVRLESTEALERFVRGQDMLVFWRQCREDIASIESRSYVPNGKGWLHRGT</sequence>
<dbReference type="Gene3D" id="3.30.70.100">
    <property type="match status" value="1"/>
</dbReference>
<gene>
    <name evidence="1" type="ORF">LTR97_001735</name>
</gene>
<protein>
    <recommendedName>
        <fullName evidence="3">ABM domain-containing protein</fullName>
    </recommendedName>
</protein>
<organism evidence="1 2">
    <name type="scientific">Elasticomyces elasticus</name>
    <dbReference type="NCBI Taxonomy" id="574655"/>
    <lineage>
        <taxon>Eukaryota</taxon>
        <taxon>Fungi</taxon>
        <taxon>Dikarya</taxon>
        <taxon>Ascomycota</taxon>
        <taxon>Pezizomycotina</taxon>
        <taxon>Dothideomycetes</taxon>
        <taxon>Dothideomycetidae</taxon>
        <taxon>Mycosphaerellales</taxon>
        <taxon>Teratosphaeriaceae</taxon>
        <taxon>Elasticomyces</taxon>
    </lineage>
</organism>
<evidence type="ECO:0000313" key="1">
    <source>
        <dbReference type="EMBL" id="KAK5706744.1"/>
    </source>
</evidence>
<proteinExistence type="predicted"/>
<evidence type="ECO:0000313" key="2">
    <source>
        <dbReference type="Proteomes" id="UP001310594"/>
    </source>
</evidence>